<feature type="region of interest" description="Disordered" evidence="1">
    <location>
        <begin position="1"/>
        <end position="21"/>
    </location>
</feature>
<keyword evidence="2" id="KW-1185">Reference proteome</keyword>
<organism evidence="2 3">
    <name type="scientific">Panagrolaimus davidi</name>
    <dbReference type="NCBI Taxonomy" id="227884"/>
    <lineage>
        <taxon>Eukaryota</taxon>
        <taxon>Metazoa</taxon>
        <taxon>Ecdysozoa</taxon>
        <taxon>Nematoda</taxon>
        <taxon>Chromadorea</taxon>
        <taxon>Rhabditida</taxon>
        <taxon>Tylenchina</taxon>
        <taxon>Panagrolaimomorpha</taxon>
        <taxon>Panagrolaimoidea</taxon>
        <taxon>Panagrolaimidae</taxon>
        <taxon>Panagrolaimus</taxon>
    </lineage>
</organism>
<feature type="compositionally biased region" description="Polar residues" evidence="1">
    <location>
        <begin position="1"/>
        <end position="11"/>
    </location>
</feature>
<dbReference type="WBParaSite" id="PDA_v2.g9598.t1">
    <property type="protein sequence ID" value="PDA_v2.g9598.t1"/>
    <property type="gene ID" value="PDA_v2.g9598"/>
</dbReference>
<evidence type="ECO:0000256" key="1">
    <source>
        <dbReference type="SAM" id="MobiDB-lite"/>
    </source>
</evidence>
<evidence type="ECO:0000313" key="3">
    <source>
        <dbReference type="WBParaSite" id="PDA_v2.g9598.t1"/>
    </source>
</evidence>
<sequence>MPAGTKKNQVPSLKRKSLDDLNESAKLCKDSEQSLTEIRDAQAIIPHSPPHQNSIEIEMVQNSPKVKQITEKMIEEEIIEEEIIPRNKDRPYTKVIQEMNKKKWQNATDLHRQVLKVC</sequence>
<evidence type="ECO:0000313" key="2">
    <source>
        <dbReference type="Proteomes" id="UP000887578"/>
    </source>
</evidence>
<dbReference type="AlphaFoldDB" id="A0A914QZ18"/>
<name>A0A914QZ18_9BILA</name>
<protein>
    <submittedName>
        <fullName evidence="3">Uncharacterized protein</fullName>
    </submittedName>
</protein>
<accession>A0A914QZ18</accession>
<reference evidence="3" key="1">
    <citation type="submission" date="2022-11" db="UniProtKB">
        <authorList>
            <consortium name="WormBaseParasite"/>
        </authorList>
    </citation>
    <scope>IDENTIFICATION</scope>
</reference>
<proteinExistence type="predicted"/>
<dbReference type="Proteomes" id="UP000887578">
    <property type="component" value="Unplaced"/>
</dbReference>